<evidence type="ECO:0000256" key="10">
    <source>
        <dbReference type="RuleBase" id="RU351113"/>
    </source>
</evidence>
<dbReference type="OrthoDB" id="7281178at2759"/>
<evidence type="ECO:0000256" key="4">
    <source>
        <dbReference type="ARBA" id="ARBA00022692"/>
    </source>
</evidence>
<evidence type="ECO:0000256" key="5">
    <source>
        <dbReference type="ARBA" id="ARBA00022725"/>
    </source>
</evidence>
<reference evidence="12" key="1">
    <citation type="submission" date="2018-01" db="EMBL/GenBank/DDBJ databases">
        <authorList>
            <person name="Alioto T."/>
            <person name="Alioto T."/>
        </authorList>
    </citation>
    <scope>NUCLEOTIDE SEQUENCE [LARGE SCALE GENOMIC DNA]</scope>
</reference>
<evidence type="ECO:0000256" key="6">
    <source>
        <dbReference type="ARBA" id="ARBA00022989"/>
    </source>
</evidence>
<organism evidence="11 12">
    <name type="scientific">Drosophila guanche</name>
    <name type="common">Fruit fly</name>
    <dbReference type="NCBI Taxonomy" id="7266"/>
    <lineage>
        <taxon>Eukaryota</taxon>
        <taxon>Metazoa</taxon>
        <taxon>Ecdysozoa</taxon>
        <taxon>Arthropoda</taxon>
        <taxon>Hexapoda</taxon>
        <taxon>Insecta</taxon>
        <taxon>Pterygota</taxon>
        <taxon>Neoptera</taxon>
        <taxon>Endopterygota</taxon>
        <taxon>Diptera</taxon>
        <taxon>Brachycera</taxon>
        <taxon>Muscomorpha</taxon>
        <taxon>Ephydroidea</taxon>
        <taxon>Drosophilidae</taxon>
        <taxon>Drosophila</taxon>
        <taxon>Sophophora</taxon>
    </lineage>
</organism>
<dbReference type="PANTHER" id="PTHR21137">
    <property type="entry name" value="ODORANT RECEPTOR"/>
    <property type="match status" value="1"/>
</dbReference>
<feature type="transmembrane region" description="Helical" evidence="10">
    <location>
        <begin position="290"/>
        <end position="312"/>
    </location>
</feature>
<dbReference type="EMBL" id="OUUW01000001">
    <property type="protein sequence ID" value="SPP75497.1"/>
    <property type="molecule type" value="Genomic_DNA"/>
</dbReference>
<accession>A0A3B0J2Q8</accession>
<evidence type="ECO:0000256" key="2">
    <source>
        <dbReference type="ARBA" id="ARBA00022475"/>
    </source>
</evidence>
<dbReference type="InterPro" id="IPR004117">
    <property type="entry name" value="7tm6_olfct_rcpt"/>
</dbReference>
<gene>
    <name evidence="11" type="ORF">DGUA_6G003309</name>
</gene>
<feature type="transmembrane region" description="Helical" evidence="10">
    <location>
        <begin position="205"/>
        <end position="229"/>
    </location>
</feature>
<dbReference type="GO" id="GO:0007165">
    <property type="term" value="P:signal transduction"/>
    <property type="evidence" value="ECO:0007669"/>
    <property type="project" value="UniProtKB-KW"/>
</dbReference>
<evidence type="ECO:0000313" key="11">
    <source>
        <dbReference type="EMBL" id="SPP75497.1"/>
    </source>
</evidence>
<dbReference type="AlphaFoldDB" id="A0A3B0J2Q8"/>
<evidence type="ECO:0000256" key="3">
    <source>
        <dbReference type="ARBA" id="ARBA00022606"/>
    </source>
</evidence>
<keyword evidence="4 10" id="KW-0812">Transmembrane</keyword>
<evidence type="ECO:0000256" key="7">
    <source>
        <dbReference type="ARBA" id="ARBA00023136"/>
    </source>
</evidence>
<dbReference type="Pfam" id="PF02949">
    <property type="entry name" value="7tm_6"/>
    <property type="match status" value="1"/>
</dbReference>
<dbReference type="Proteomes" id="UP000268350">
    <property type="component" value="Unassembled WGS sequence"/>
</dbReference>
<dbReference type="PANTHER" id="PTHR21137:SF40">
    <property type="entry name" value="ODORANT RECEPTOR 56A"/>
    <property type="match status" value="1"/>
</dbReference>
<comment type="similarity">
    <text evidence="10">Belongs to the insect chemoreceptor superfamily. Heteromeric odorant receptor channel (TC 1.A.69) family.</text>
</comment>
<keyword evidence="8 10" id="KW-0675">Receptor</keyword>
<keyword evidence="3 10" id="KW-0716">Sensory transduction</keyword>
<evidence type="ECO:0000256" key="1">
    <source>
        <dbReference type="ARBA" id="ARBA00004651"/>
    </source>
</evidence>
<protein>
    <recommendedName>
        <fullName evidence="10">Odorant receptor</fullName>
    </recommendedName>
</protein>
<feature type="transmembrane region" description="Helical" evidence="10">
    <location>
        <begin position="44"/>
        <end position="63"/>
    </location>
</feature>
<dbReference type="GO" id="GO:0005549">
    <property type="term" value="F:odorant binding"/>
    <property type="evidence" value="ECO:0007669"/>
    <property type="project" value="InterPro"/>
</dbReference>
<keyword evidence="6 10" id="KW-1133">Transmembrane helix</keyword>
<evidence type="ECO:0000256" key="9">
    <source>
        <dbReference type="ARBA" id="ARBA00023224"/>
    </source>
</evidence>
<evidence type="ECO:0000256" key="8">
    <source>
        <dbReference type="ARBA" id="ARBA00023170"/>
    </source>
</evidence>
<comment type="caution">
    <text evidence="10">Lacks conserved residue(s) required for the propagation of feature annotation.</text>
</comment>
<evidence type="ECO:0000313" key="12">
    <source>
        <dbReference type="Proteomes" id="UP000268350"/>
    </source>
</evidence>
<comment type="subcellular location">
    <subcellularLocation>
        <location evidence="1 10">Cell membrane</location>
        <topology evidence="1 10">Multi-pass membrane protein</topology>
    </subcellularLocation>
</comment>
<keyword evidence="7 10" id="KW-0472">Membrane</keyword>
<keyword evidence="5 10" id="KW-0552">Olfaction</keyword>
<dbReference type="GO" id="GO:0004984">
    <property type="term" value="F:olfactory receptor activity"/>
    <property type="evidence" value="ECO:0007669"/>
    <property type="project" value="InterPro"/>
</dbReference>
<feature type="transmembrane region" description="Helical" evidence="10">
    <location>
        <begin position="140"/>
        <end position="162"/>
    </location>
</feature>
<dbReference type="STRING" id="7266.A0A3B0J2Q8"/>
<feature type="transmembrane region" description="Helical" evidence="10">
    <location>
        <begin position="75"/>
        <end position="97"/>
    </location>
</feature>
<dbReference type="GO" id="GO:0005886">
    <property type="term" value="C:plasma membrane"/>
    <property type="evidence" value="ECO:0007669"/>
    <property type="project" value="UniProtKB-SubCell"/>
</dbReference>
<keyword evidence="2" id="KW-1003">Cell membrane</keyword>
<feature type="transmembrane region" description="Helical" evidence="10">
    <location>
        <begin position="324"/>
        <end position="342"/>
    </location>
</feature>
<keyword evidence="9 10" id="KW-0807">Transducer</keyword>
<sequence length="417" mass="48771">MLRVKDLLLSHDIFDNIIFHLHLRCFRLYGYVSAKDQCRPWLSLARCIFFTACIWLTCVLMLARVFQGYESLIDGAITCATTVQYLAVSISTLNAIVQRKRVISLLREINVDMQQLMISADIGEWDLLLSTQKYTRKITLILWVPSMVAGLLAWTDCIYRTLFMPETVFNMPAVRAGKEQPILLFKLYPFGELCDNFVIGYLSPWYALCLGITTIPLWHTFITCLMKYMHLKLIILKKKAAEMNITRLNAFLDPDRLTPAQLNRWQIELIKTFVKDHLKIRRFVHELEQLIRVPVMADFIIFSVLICFLFFALSVGSPSKIDNIFMFIYIFVMASILWIYHWHATLISECHEELSFAYYSAPWHAYDQTMKRTILLMIVHAQRPMKMRAVMVQLSVETFIDIVRGAYTYFNILSQLY</sequence>
<keyword evidence="12" id="KW-1185">Reference proteome</keyword>
<name>A0A3B0J2Q8_DROGU</name>
<proteinExistence type="inferred from homology"/>
<dbReference type="OMA" id="WYGYVAS"/>